<sequence length="75" mass="8261">MENNINKKVLDKLTKICLCKVISKATIKKAIKNGAKTLEDVQKVTGAGSGGCRGNRCTPMIKDILKEELEKEKEN</sequence>
<comment type="caution">
    <text evidence="2">The sequence shown here is derived from an EMBL/GenBank/DDBJ whole genome shotgun (WGS) entry which is preliminary data.</text>
</comment>
<evidence type="ECO:0000259" key="1">
    <source>
        <dbReference type="Pfam" id="PF04324"/>
    </source>
</evidence>
<organism evidence="2 3">
    <name type="scientific">Clostridium frigoris</name>
    <dbReference type="NCBI Taxonomy" id="205327"/>
    <lineage>
        <taxon>Bacteria</taxon>
        <taxon>Bacillati</taxon>
        <taxon>Bacillota</taxon>
        <taxon>Clostridia</taxon>
        <taxon>Eubacteriales</taxon>
        <taxon>Clostridiaceae</taxon>
        <taxon>Clostridium</taxon>
    </lineage>
</organism>
<dbReference type="RefSeq" id="WP_216151064.1">
    <property type="nucleotide sequence ID" value="NZ_JAHLDV010000055.1"/>
</dbReference>
<dbReference type="Proteomes" id="UP000776252">
    <property type="component" value="Unassembled WGS sequence"/>
</dbReference>
<dbReference type="EMBL" id="JAHLDV010000055">
    <property type="protein sequence ID" value="MBU3161274.1"/>
    <property type="molecule type" value="Genomic_DNA"/>
</dbReference>
<dbReference type="InterPro" id="IPR007419">
    <property type="entry name" value="BFD-like_2Fe2S-bd_dom"/>
</dbReference>
<feature type="domain" description="BFD-like [2Fe-2S]-binding" evidence="1">
    <location>
        <begin position="16"/>
        <end position="67"/>
    </location>
</feature>
<protein>
    <submittedName>
        <fullName evidence="2">(2Fe-2S)-binding protein</fullName>
    </submittedName>
</protein>
<name>A0ABS6BXF5_9CLOT</name>
<dbReference type="Pfam" id="PF04324">
    <property type="entry name" value="Fer2_BFD"/>
    <property type="match status" value="1"/>
</dbReference>
<keyword evidence="3" id="KW-1185">Reference proteome</keyword>
<evidence type="ECO:0000313" key="3">
    <source>
        <dbReference type="Proteomes" id="UP000776252"/>
    </source>
</evidence>
<reference evidence="2 3" key="1">
    <citation type="submission" date="2021-06" db="EMBL/GenBank/DDBJ databases">
        <title>Clostridia strains as spoilage organisms.</title>
        <authorList>
            <person name="Wambui J."/>
            <person name="Stephan R."/>
            <person name="Stevens M.J.A."/>
        </authorList>
    </citation>
    <scope>NUCLEOTIDE SEQUENCE [LARGE SCALE GENOMIC DNA]</scope>
    <source>
        <strain evidence="2 3">DSM 14204</strain>
    </source>
</reference>
<accession>A0ABS6BXF5</accession>
<evidence type="ECO:0000313" key="2">
    <source>
        <dbReference type="EMBL" id="MBU3161274.1"/>
    </source>
</evidence>
<gene>
    <name evidence="2" type="ORF">KPL37_16295</name>
</gene>
<proteinExistence type="predicted"/>